<evidence type="ECO:0000313" key="12">
    <source>
        <dbReference type="Proteomes" id="UP000094285"/>
    </source>
</evidence>
<evidence type="ECO:0000259" key="10">
    <source>
        <dbReference type="PROSITE" id="PS50192"/>
    </source>
</evidence>
<keyword evidence="8 9" id="KW-0472">Membrane</keyword>
<comment type="similarity">
    <text evidence="2">Belongs to the syntaxin family.</text>
</comment>
<evidence type="ECO:0000256" key="1">
    <source>
        <dbReference type="ARBA" id="ARBA00004211"/>
    </source>
</evidence>
<dbReference type="GO" id="GO:0031201">
    <property type="term" value="C:SNARE complex"/>
    <property type="evidence" value="ECO:0007669"/>
    <property type="project" value="TreeGrafter"/>
</dbReference>
<evidence type="ECO:0000313" key="11">
    <source>
        <dbReference type="EMBL" id="ODV79481.1"/>
    </source>
</evidence>
<evidence type="ECO:0000256" key="7">
    <source>
        <dbReference type="ARBA" id="ARBA00023054"/>
    </source>
</evidence>
<dbReference type="PANTHER" id="PTHR15959">
    <property type="entry name" value="SYNTAXIN-18"/>
    <property type="match status" value="1"/>
</dbReference>
<feature type="transmembrane region" description="Helical" evidence="9">
    <location>
        <begin position="305"/>
        <end position="325"/>
    </location>
</feature>
<dbReference type="PROSITE" id="PS50192">
    <property type="entry name" value="T_SNARE"/>
    <property type="match status" value="1"/>
</dbReference>
<protein>
    <recommendedName>
        <fullName evidence="10">t-SNARE coiled-coil homology domain-containing protein</fullName>
    </recommendedName>
</protein>
<dbReference type="STRING" id="984487.A0A1E4SJ02"/>
<evidence type="ECO:0000256" key="3">
    <source>
        <dbReference type="ARBA" id="ARBA00022448"/>
    </source>
</evidence>
<name>A0A1E4SJ02_9ASCO</name>
<comment type="subcellular location">
    <subcellularLocation>
        <location evidence="1">Membrane</location>
        <topology evidence="1">Single-pass type IV membrane protein</topology>
    </subcellularLocation>
</comment>
<evidence type="ECO:0000256" key="4">
    <source>
        <dbReference type="ARBA" id="ARBA00022692"/>
    </source>
</evidence>
<evidence type="ECO:0000256" key="8">
    <source>
        <dbReference type="ARBA" id="ARBA00023136"/>
    </source>
</evidence>
<keyword evidence="7" id="KW-0175">Coiled coil</keyword>
<sequence length="327" mass="37827">MTDLTPLFRQCVSIVQSGLAESVKDDFDSVQVRNKKNSFVIDDTFTKETVEFRRELVRFDQLIAEIKSSYLSTDEGYSRQQRLSDNDKDQIDNNCNIRLQKMYEKLKFLQTYETKRQGLNPKKEGSWLNSILGDDQPTQQELFLTTVGTHRMQILRDLNNNLNYVSNQFGGLQKKRRERERQMKILNFQNLAEDDDIGLFQAPDTFNDIPQEPEFLQELSQEQIQELETENKALLKAKVDQLSSVEKLHTSMVDVMNLQTELTFQLETQADQINNLLDSHSQVEIDVQMGNRTLNKATVRNKKGANMLVTLGIVLGILLLMVDYVSF</sequence>
<dbReference type="RefSeq" id="XP_020064603.1">
    <property type="nucleotide sequence ID" value="XM_020211711.1"/>
</dbReference>
<dbReference type="OrthoDB" id="342981at2759"/>
<keyword evidence="4 9" id="KW-0812">Transmembrane</keyword>
<gene>
    <name evidence="11" type="ORF">CANTADRAFT_90559</name>
</gene>
<dbReference type="GO" id="GO:0006890">
    <property type="term" value="P:retrograde vesicle-mediated transport, Golgi to endoplasmic reticulum"/>
    <property type="evidence" value="ECO:0007669"/>
    <property type="project" value="TreeGrafter"/>
</dbReference>
<dbReference type="InterPro" id="IPR019529">
    <property type="entry name" value="Syntaxin-18_N"/>
</dbReference>
<feature type="domain" description="T-SNARE coiled-coil homology" evidence="10">
    <location>
        <begin position="235"/>
        <end position="297"/>
    </location>
</feature>
<reference evidence="12" key="1">
    <citation type="submission" date="2016-05" db="EMBL/GenBank/DDBJ databases">
        <title>Comparative genomics of biotechnologically important yeasts.</title>
        <authorList>
            <consortium name="DOE Joint Genome Institute"/>
            <person name="Riley R."/>
            <person name="Haridas S."/>
            <person name="Wolfe K.H."/>
            <person name="Lopes M.R."/>
            <person name="Hittinger C.T."/>
            <person name="Goker M."/>
            <person name="Salamov A."/>
            <person name="Wisecaver J."/>
            <person name="Long T.M."/>
            <person name="Aerts A.L."/>
            <person name="Barry K."/>
            <person name="Choi C."/>
            <person name="Clum A."/>
            <person name="Coughlan A.Y."/>
            <person name="Deshpande S."/>
            <person name="Douglass A.P."/>
            <person name="Hanson S.J."/>
            <person name="Klenk H.-P."/>
            <person name="Labutti K."/>
            <person name="Lapidus A."/>
            <person name="Lindquist E."/>
            <person name="Lipzen A."/>
            <person name="Meier-Kolthoff J.P."/>
            <person name="Ohm R.A."/>
            <person name="Otillar R.P."/>
            <person name="Pangilinan J."/>
            <person name="Peng Y."/>
            <person name="Rokas A."/>
            <person name="Rosa C.A."/>
            <person name="Scheuner C."/>
            <person name="Sibirny A.A."/>
            <person name="Slot J.C."/>
            <person name="Stielow J.B."/>
            <person name="Sun H."/>
            <person name="Kurtzman C.P."/>
            <person name="Blackwell M."/>
            <person name="Grigoriev I.V."/>
            <person name="Jeffries T.W."/>
        </authorList>
    </citation>
    <scope>NUCLEOTIDE SEQUENCE [LARGE SCALE GENOMIC DNA]</scope>
    <source>
        <strain evidence="12">NRRL Y-17324</strain>
    </source>
</reference>
<dbReference type="GO" id="GO:0005783">
    <property type="term" value="C:endoplasmic reticulum"/>
    <property type="evidence" value="ECO:0007669"/>
    <property type="project" value="TreeGrafter"/>
</dbReference>
<dbReference type="GO" id="GO:0015031">
    <property type="term" value="P:protein transport"/>
    <property type="evidence" value="ECO:0007669"/>
    <property type="project" value="UniProtKB-KW"/>
</dbReference>
<dbReference type="GeneID" id="30985847"/>
<keyword evidence="3" id="KW-0813">Transport</keyword>
<dbReference type="AlphaFoldDB" id="A0A1E4SJ02"/>
<accession>A0A1E4SJ02</accession>
<evidence type="ECO:0000256" key="9">
    <source>
        <dbReference type="SAM" id="Phobius"/>
    </source>
</evidence>
<organism evidence="11 12">
    <name type="scientific">Suhomyces tanzawaensis NRRL Y-17324</name>
    <dbReference type="NCBI Taxonomy" id="984487"/>
    <lineage>
        <taxon>Eukaryota</taxon>
        <taxon>Fungi</taxon>
        <taxon>Dikarya</taxon>
        <taxon>Ascomycota</taxon>
        <taxon>Saccharomycotina</taxon>
        <taxon>Pichiomycetes</taxon>
        <taxon>Debaryomycetaceae</taxon>
        <taxon>Suhomyces</taxon>
    </lineage>
</organism>
<dbReference type="Gene3D" id="1.20.5.110">
    <property type="match status" value="1"/>
</dbReference>
<keyword evidence="12" id="KW-1185">Reference proteome</keyword>
<evidence type="ECO:0000256" key="6">
    <source>
        <dbReference type="ARBA" id="ARBA00022989"/>
    </source>
</evidence>
<proteinExistence type="inferred from homology"/>
<dbReference type="PANTHER" id="PTHR15959:SF0">
    <property type="entry name" value="SYNTAXIN-18"/>
    <property type="match status" value="1"/>
</dbReference>
<keyword evidence="6 9" id="KW-1133">Transmembrane helix</keyword>
<dbReference type="EMBL" id="KV453912">
    <property type="protein sequence ID" value="ODV79481.1"/>
    <property type="molecule type" value="Genomic_DNA"/>
</dbReference>
<evidence type="ECO:0000256" key="2">
    <source>
        <dbReference type="ARBA" id="ARBA00009063"/>
    </source>
</evidence>
<evidence type="ECO:0000256" key="5">
    <source>
        <dbReference type="ARBA" id="ARBA00022927"/>
    </source>
</evidence>
<dbReference type="Pfam" id="PF10496">
    <property type="entry name" value="Syntaxin-18_N"/>
    <property type="match status" value="1"/>
</dbReference>
<dbReference type="Proteomes" id="UP000094285">
    <property type="component" value="Unassembled WGS sequence"/>
</dbReference>
<keyword evidence="5" id="KW-0653">Protein transport</keyword>
<dbReference type="InterPro" id="IPR000727">
    <property type="entry name" value="T_SNARE_dom"/>
</dbReference>